<dbReference type="Proteomes" id="UP000095300">
    <property type="component" value="Unassembled WGS sequence"/>
</dbReference>
<evidence type="ECO:0008006" key="5">
    <source>
        <dbReference type="Google" id="ProtNLM"/>
    </source>
</evidence>
<feature type="region of interest" description="Disordered" evidence="2">
    <location>
        <begin position="102"/>
        <end position="123"/>
    </location>
</feature>
<evidence type="ECO:0000313" key="3">
    <source>
        <dbReference type="EnsemblMetazoa" id="SCAU001097-PA"/>
    </source>
</evidence>
<accession>A0A1I8NQA3</accession>
<dbReference type="KEGG" id="scac:106087813"/>
<gene>
    <name evidence="3" type="primary">106087813</name>
</gene>
<name>A0A1I8NQA3_STOCA</name>
<protein>
    <recommendedName>
        <fullName evidence="5">t-SNARE coiled-coil homology domain-containing protein</fullName>
    </recommendedName>
</protein>
<evidence type="ECO:0000256" key="1">
    <source>
        <dbReference type="SAM" id="Coils"/>
    </source>
</evidence>
<reference evidence="3" key="1">
    <citation type="submission" date="2020-05" db="UniProtKB">
        <authorList>
            <consortium name="EnsemblMetazoa"/>
        </authorList>
    </citation>
    <scope>IDENTIFICATION</scope>
    <source>
        <strain evidence="3">USDA</strain>
    </source>
</reference>
<feature type="coiled-coil region" evidence="1">
    <location>
        <begin position="28"/>
        <end position="66"/>
    </location>
</feature>
<dbReference type="VEuPathDB" id="VectorBase:SCAU001097"/>
<evidence type="ECO:0000256" key="2">
    <source>
        <dbReference type="SAM" id="MobiDB-lite"/>
    </source>
</evidence>
<organism evidence="3 4">
    <name type="scientific">Stomoxys calcitrans</name>
    <name type="common">Stable fly</name>
    <name type="synonym">Conops calcitrans</name>
    <dbReference type="NCBI Taxonomy" id="35570"/>
    <lineage>
        <taxon>Eukaryota</taxon>
        <taxon>Metazoa</taxon>
        <taxon>Ecdysozoa</taxon>
        <taxon>Arthropoda</taxon>
        <taxon>Hexapoda</taxon>
        <taxon>Insecta</taxon>
        <taxon>Pterygota</taxon>
        <taxon>Neoptera</taxon>
        <taxon>Endopterygota</taxon>
        <taxon>Diptera</taxon>
        <taxon>Brachycera</taxon>
        <taxon>Muscomorpha</taxon>
        <taxon>Muscoidea</taxon>
        <taxon>Muscidae</taxon>
        <taxon>Stomoxys</taxon>
    </lineage>
</organism>
<dbReference type="EnsemblMetazoa" id="SCAU001097-RA">
    <property type="protein sequence ID" value="SCAU001097-PA"/>
    <property type="gene ID" value="SCAU001097"/>
</dbReference>
<proteinExistence type="predicted"/>
<keyword evidence="1" id="KW-0175">Coiled coil</keyword>
<evidence type="ECO:0000313" key="4">
    <source>
        <dbReference type="Proteomes" id="UP000095300"/>
    </source>
</evidence>
<sequence>MAEGTYEFECMRAELLGIAKPDQEEFEKARAERLLREQEEQLAAEAQALEEQDESMQNTNSKLDELGTILSSTQQKIFRFKQSAAGSLSNIFGRSGSVDVANEAADSSSNASSAGTSRRNTTANTSNINEAMHALDEMKHQEGQPVIPTEKIRQAKMDINKKMTSHLDRLDDMINKADRAEIAMSEQTKQMRQMAK</sequence>
<dbReference type="STRING" id="35570.A0A1I8NQA3"/>
<keyword evidence="4" id="KW-1185">Reference proteome</keyword>
<dbReference type="OrthoDB" id="8192965at2759"/>
<dbReference type="AlphaFoldDB" id="A0A1I8NQA3"/>